<dbReference type="FunFam" id="2.30.42.10:FF:000037">
    <property type="entry name" value="Periplasmic serine endoprotease DegP-like"/>
    <property type="match status" value="1"/>
</dbReference>
<evidence type="ECO:0000256" key="13">
    <source>
        <dbReference type="ARBA" id="ARBA00032850"/>
    </source>
</evidence>
<dbReference type="Pfam" id="PF17820">
    <property type="entry name" value="PDZ_6"/>
    <property type="match status" value="1"/>
</dbReference>
<sequence precursor="true">MSPRVHRFFPIAPILTLTLALFTAAGVQAASLPEFTDLAEKAAPSVVNISSKVAMPEGGPAMRQGPQGPQGPRGRNPLEEFFRDFFGEGMPMPRPQASLGSGFIISQDGFIVTNNHVVQDAASIEVLLDDGKDTYPAKVIGTDPETDLALIKIEPKTRLVPLEFGNSEQAKVGEWVLAVGNPFGLDHSVTAGIISAKGRVIGAGPYDNFIQTDASINPGNSGGPLINMAGKVIGINTAIVATGQGIGFAVPSDIARGVIQQLREHGEVRRGLLGVAIQDMDANTAKALGLKEAQGALVASVSPGSPAAEAGIRQGDVITRVNGQPVEDSRTLTMRIGAMPPGERVKLTVWRGGKQKEYTVKLAKRSAEALGQMQPGQPGPQQPGGELLGMSMRKLTDQEASALGVEPGRGVLVQAVAPGSPAEENGVAPGDVILEINQQPVNNPAEAQRIINEDAKRKGVALLLLSRRGQNLFVTIPMGQ</sequence>
<dbReference type="CDD" id="cd10839">
    <property type="entry name" value="cpPDZ1_DegP-like"/>
    <property type="match status" value="1"/>
</dbReference>
<feature type="chain" id="PRO_5039031165" description="Probable periplasmic serine endoprotease DegP-like" evidence="17">
    <location>
        <begin position="30"/>
        <end position="480"/>
    </location>
</feature>
<feature type="binding site" evidence="15">
    <location>
        <position position="116"/>
    </location>
    <ligand>
        <name>substrate</name>
    </ligand>
</feature>
<evidence type="ECO:0000256" key="17">
    <source>
        <dbReference type="SAM" id="SignalP"/>
    </source>
</evidence>
<evidence type="ECO:0000256" key="11">
    <source>
        <dbReference type="ARBA" id="ARBA00022825"/>
    </source>
</evidence>
<feature type="active site" description="Charge relay system" evidence="14">
    <location>
        <position position="116"/>
    </location>
</feature>
<dbReference type="InterPro" id="IPR041489">
    <property type="entry name" value="PDZ_6"/>
</dbReference>
<keyword evidence="9" id="KW-0574">Periplasm</keyword>
<dbReference type="GO" id="GO:0042597">
    <property type="term" value="C:periplasmic space"/>
    <property type="evidence" value="ECO:0007669"/>
    <property type="project" value="UniProtKB-SubCell"/>
</dbReference>
<dbReference type="InterPro" id="IPR009003">
    <property type="entry name" value="Peptidase_S1_PA"/>
</dbReference>
<feature type="domain" description="PDZ" evidence="18">
    <location>
        <begin position="270"/>
        <end position="328"/>
    </location>
</feature>
<name>F3YV16_DESAF</name>
<dbReference type="KEGG" id="daf:Desaf_0918"/>
<evidence type="ECO:0000256" key="7">
    <source>
        <dbReference type="ARBA" id="ARBA00022729"/>
    </source>
</evidence>
<keyword evidence="6 19" id="KW-0645">Protease</keyword>
<dbReference type="Proteomes" id="UP000007844">
    <property type="component" value="Chromosome"/>
</dbReference>
<evidence type="ECO:0000256" key="1">
    <source>
        <dbReference type="ARBA" id="ARBA00001772"/>
    </source>
</evidence>
<dbReference type="InterPro" id="IPR036034">
    <property type="entry name" value="PDZ_sf"/>
</dbReference>
<evidence type="ECO:0000259" key="18">
    <source>
        <dbReference type="PROSITE" id="PS50106"/>
    </source>
</evidence>
<dbReference type="SUPFAM" id="SSF50494">
    <property type="entry name" value="Trypsin-like serine proteases"/>
    <property type="match status" value="1"/>
</dbReference>
<dbReference type="eggNOG" id="COG0265">
    <property type="taxonomic scope" value="Bacteria"/>
</dbReference>
<evidence type="ECO:0000313" key="19">
    <source>
        <dbReference type="EMBL" id="EGJ49266.1"/>
    </source>
</evidence>
<dbReference type="PROSITE" id="PS50106">
    <property type="entry name" value="PDZ"/>
    <property type="match status" value="2"/>
</dbReference>
<dbReference type="PRINTS" id="PR00834">
    <property type="entry name" value="PROTEASES2C"/>
</dbReference>
<dbReference type="InterPro" id="IPR001478">
    <property type="entry name" value="PDZ"/>
</dbReference>
<organism evidence="19 20">
    <name type="scientific">Desulfocurvibacter africanus subsp. africanus str. Walvis Bay</name>
    <dbReference type="NCBI Taxonomy" id="690850"/>
    <lineage>
        <taxon>Bacteria</taxon>
        <taxon>Pseudomonadati</taxon>
        <taxon>Thermodesulfobacteriota</taxon>
        <taxon>Desulfovibrionia</taxon>
        <taxon>Desulfovibrionales</taxon>
        <taxon>Desulfovibrionaceae</taxon>
        <taxon>Desulfocurvibacter</taxon>
    </lineage>
</organism>
<evidence type="ECO:0000256" key="5">
    <source>
        <dbReference type="ARBA" id="ARBA00013958"/>
    </source>
</evidence>
<gene>
    <name evidence="19" type="ORF">Desaf_0918</name>
</gene>
<comment type="similarity">
    <text evidence="3">Belongs to the peptidase S1C family.</text>
</comment>
<feature type="compositionally biased region" description="Low complexity" evidence="16">
    <location>
        <begin position="58"/>
        <end position="75"/>
    </location>
</feature>
<dbReference type="Gene3D" id="2.30.42.10">
    <property type="match status" value="2"/>
</dbReference>
<feature type="signal peptide" evidence="17">
    <location>
        <begin position="1"/>
        <end position="29"/>
    </location>
</feature>
<feature type="binding site" evidence="15">
    <location>
        <position position="147"/>
    </location>
    <ligand>
        <name>substrate</name>
    </ligand>
</feature>
<dbReference type="STRING" id="690850.Desaf_0918"/>
<feature type="domain" description="PDZ" evidence="18">
    <location>
        <begin position="359"/>
        <end position="443"/>
    </location>
</feature>
<keyword evidence="20" id="KW-1185">Reference proteome</keyword>
<dbReference type="GO" id="GO:0004252">
    <property type="term" value="F:serine-type endopeptidase activity"/>
    <property type="evidence" value="ECO:0007669"/>
    <property type="project" value="InterPro"/>
</dbReference>
<dbReference type="RefSeq" id="WP_014259084.1">
    <property type="nucleotide sequence ID" value="NC_016629.1"/>
</dbReference>
<evidence type="ECO:0000256" key="12">
    <source>
        <dbReference type="ARBA" id="ARBA00023016"/>
    </source>
</evidence>
<dbReference type="SUPFAM" id="SSF50156">
    <property type="entry name" value="PDZ domain-like"/>
    <property type="match status" value="2"/>
</dbReference>
<reference evidence="19 20" key="1">
    <citation type="journal article" date="2011" name="J. Bacteriol.">
        <title>Genome sequence of the mercury-methylating and pleomorphic Desulfovibrio africanus Strain Walvis Bay.</title>
        <authorList>
            <person name="Brown S.D."/>
            <person name="Wall J.D."/>
            <person name="Kucken A.M."/>
            <person name="Gilmour C.C."/>
            <person name="Podar M."/>
            <person name="Brandt C.C."/>
            <person name="Teshima H."/>
            <person name="Detter J.C."/>
            <person name="Han C.S."/>
            <person name="Land M.L."/>
            <person name="Lucas S."/>
            <person name="Han J."/>
            <person name="Pennacchio L."/>
            <person name="Nolan M."/>
            <person name="Pitluck S."/>
            <person name="Woyke T."/>
            <person name="Goodwin L."/>
            <person name="Palumbo A.V."/>
            <person name="Elias D.A."/>
        </authorList>
    </citation>
    <scope>NUCLEOTIDE SEQUENCE [LARGE SCALE GENOMIC DNA]</scope>
    <source>
        <strain evidence="19 20">Walvis Bay</strain>
    </source>
</reference>
<dbReference type="HOGENOM" id="CLU_020120_1_0_7"/>
<evidence type="ECO:0000256" key="16">
    <source>
        <dbReference type="SAM" id="MobiDB-lite"/>
    </source>
</evidence>
<evidence type="ECO:0000256" key="6">
    <source>
        <dbReference type="ARBA" id="ARBA00022670"/>
    </source>
</evidence>
<comment type="catalytic activity">
    <reaction evidence="1">
        <text>Acts on substrates that are at least partially unfolded. The cleavage site P1 residue is normally between a pair of hydrophobic residues, such as Val-|-Val.</text>
        <dbReference type="EC" id="3.4.21.107"/>
    </reaction>
</comment>
<comment type="subcellular location">
    <subcellularLocation>
        <location evidence="2">Periplasm</location>
    </subcellularLocation>
</comment>
<dbReference type="InterPro" id="IPR011782">
    <property type="entry name" value="Pept_S1C_Do"/>
</dbReference>
<dbReference type="AlphaFoldDB" id="F3YV16"/>
<keyword evidence="12" id="KW-0346">Stress response</keyword>
<dbReference type="EC" id="3.4.21.107" evidence="4"/>
<protein>
    <recommendedName>
        <fullName evidence="5">Probable periplasmic serine endoprotease DegP-like</fullName>
        <ecNumber evidence="4">3.4.21.107</ecNumber>
    </recommendedName>
    <alternativeName>
        <fullName evidence="13">Protease Do</fullName>
    </alternativeName>
</protein>
<feature type="region of interest" description="Disordered" evidence="16">
    <location>
        <begin position="53"/>
        <end position="78"/>
    </location>
</feature>
<dbReference type="Pfam" id="PF13180">
    <property type="entry name" value="PDZ_2"/>
    <property type="match status" value="1"/>
</dbReference>
<evidence type="ECO:0000256" key="10">
    <source>
        <dbReference type="ARBA" id="ARBA00022801"/>
    </source>
</evidence>
<keyword evidence="11" id="KW-0720">Serine protease</keyword>
<evidence type="ECO:0000256" key="9">
    <source>
        <dbReference type="ARBA" id="ARBA00022764"/>
    </source>
</evidence>
<feature type="active site" description="Charge relay system" evidence="14">
    <location>
        <position position="147"/>
    </location>
</feature>
<evidence type="ECO:0000256" key="2">
    <source>
        <dbReference type="ARBA" id="ARBA00004418"/>
    </source>
</evidence>
<dbReference type="InterPro" id="IPR001940">
    <property type="entry name" value="Peptidase_S1C"/>
</dbReference>
<feature type="binding site" evidence="15">
    <location>
        <begin position="237"/>
        <end position="241"/>
    </location>
    <ligand>
        <name>substrate</name>
    </ligand>
</feature>
<dbReference type="PANTHER" id="PTHR22939:SF130">
    <property type="entry name" value="PERIPLASMIC SERINE ENDOPROTEASE DEGP-LIKE-RELATED"/>
    <property type="match status" value="1"/>
</dbReference>
<accession>F3YV16</accession>
<dbReference type="Gene3D" id="2.40.10.120">
    <property type="match status" value="1"/>
</dbReference>
<evidence type="ECO:0000313" key="20">
    <source>
        <dbReference type="Proteomes" id="UP000007844"/>
    </source>
</evidence>
<feature type="active site" description="Charge relay system" evidence="14">
    <location>
        <position position="221"/>
    </location>
</feature>
<dbReference type="NCBIfam" id="TIGR02037">
    <property type="entry name" value="degP_htrA_DO"/>
    <property type="match status" value="1"/>
</dbReference>
<dbReference type="GO" id="GO:0006508">
    <property type="term" value="P:proteolysis"/>
    <property type="evidence" value="ECO:0007669"/>
    <property type="project" value="UniProtKB-KW"/>
</dbReference>
<keyword evidence="7 17" id="KW-0732">Signal</keyword>
<evidence type="ECO:0000256" key="14">
    <source>
        <dbReference type="PIRSR" id="PIRSR611782-1"/>
    </source>
</evidence>
<dbReference type="PANTHER" id="PTHR22939">
    <property type="entry name" value="SERINE PROTEASE FAMILY S1C HTRA-RELATED"/>
    <property type="match status" value="1"/>
</dbReference>
<evidence type="ECO:0000256" key="4">
    <source>
        <dbReference type="ARBA" id="ARBA00013035"/>
    </source>
</evidence>
<dbReference type="SMART" id="SM00228">
    <property type="entry name" value="PDZ"/>
    <property type="match status" value="2"/>
</dbReference>
<evidence type="ECO:0000256" key="15">
    <source>
        <dbReference type="PIRSR" id="PIRSR611782-2"/>
    </source>
</evidence>
<evidence type="ECO:0000256" key="3">
    <source>
        <dbReference type="ARBA" id="ARBA00010541"/>
    </source>
</evidence>
<feature type="binding site" evidence="15">
    <location>
        <begin position="219"/>
        <end position="221"/>
    </location>
    <ligand>
        <name>substrate</name>
    </ligand>
</feature>
<keyword evidence="8" id="KW-0677">Repeat</keyword>
<keyword evidence="10" id="KW-0378">Hydrolase</keyword>
<dbReference type="EMBL" id="CP003221">
    <property type="protein sequence ID" value="EGJ49266.1"/>
    <property type="molecule type" value="Genomic_DNA"/>
</dbReference>
<dbReference type="Pfam" id="PF13365">
    <property type="entry name" value="Trypsin_2"/>
    <property type="match status" value="1"/>
</dbReference>
<proteinExistence type="inferred from homology"/>
<evidence type="ECO:0000256" key="8">
    <source>
        <dbReference type="ARBA" id="ARBA00022737"/>
    </source>
</evidence>